<protein>
    <submittedName>
        <fullName evidence="1">Uncharacterized protein</fullName>
    </submittedName>
</protein>
<dbReference type="InterPro" id="IPR025442">
    <property type="entry name" value="DUF4185"/>
</dbReference>
<organism evidence="1 2">
    <name type="scientific">Prauserella muralis</name>
    <dbReference type="NCBI Taxonomy" id="588067"/>
    <lineage>
        <taxon>Bacteria</taxon>
        <taxon>Bacillati</taxon>
        <taxon>Actinomycetota</taxon>
        <taxon>Actinomycetes</taxon>
        <taxon>Pseudonocardiales</taxon>
        <taxon>Pseudonocardiaceae</taxon>
        <taxon>Prauserella</taxon>
    </lineage>
</organism>
<dbReference type="Pfam" id="PF13810">
    <property type="entry name" value="DUF4185"/>
    <property type="match status" value="1"/>
</dbReference>
<gene>
    <name evidence="1" type="ORF">BAY60_27990</name>
</gene>
<sequence>MVHVMDTTRVAKVTGPGSANDTGERFGVLGTDLGIMWDGGDGRVFVLFGDTYGEGWCGNGAGPGTADWRRNVLAFSTDRDLADGLTLDGVVERPGGGACQVIPSGRAREITVIPNGGIAVDGRHYVHYMSVRRWGPPGTWRTNHAGIAVSADGGRTWEKPRAARWPNRWRHDNRFQIGAFTRSGEHVYLFGTTNGRRGDAYLARVLPSGLLRRSAYEYWDGTGWAGSERAAAPVFEGPVGEMSVAYHRHLGCWLLMHLDEHRKGIVLRSAPRLTGPWTWGEVVVSGREHPAVYGGFLHPWSLDGPDLYYLVSQWGPYNVFLTRSTLAPDAATAERPPE</sequence>
<reference evidence="1 2" key="1">
    <citation type="submission" date="2016-07" db="EMBL/GenBank/DDBJ databases">
        <title>Draft genome sequence of Prauserella muralis DSM 45305, isolated from a mould-covered wall in an indoor environment.</title>
        <authorList>
            <person name="Ruckert C."/>
            <person name="Albersmeier A."/>
            <person name="Jiang C.-L."/>
            <person name="Jiang Y."/>
            <person name="Kalinowski J."/>
            <person name="Schneider O."/>
            <person name="Winkler A."/>
            <person name="Zotchev S.B."/>
        </authorList>
    </citation>
    <scope>NUCLEOTIDE SEQUENCE [LARGE SCALE GENOMIC DNA]</scope>
    <source>
        <strain evidence="1 2">DSM 45305</strain>
    </source>
</reference>
<keyword evidence="2" id="KW-1185">Reference proteome</keyword>
<dbReference type="OrthoDB" id="284233at2"/>
<evidence type="ECO:0000313" key="1">
    <source>
        <dbReference type="EMBL" id="PXY21291.1"/>
    </source>
</evidence>
<evidence type="ECO:0000313" key="2">
    <source>
        <dbReference type="Proteomes" id="UP000249915"/>
    </source>
</evidence>
<dbReference type="Proteomes" id="UP000249915">
    <property type="component" value="Unassembled WGS sequence"/>
</dbReference>
<proteinExistence type="predicted"/>
<comment type="caution">
    <text evidence="1">The sequence shown here is derived from an EMBL/GenBank/DDBJ whole genome shotgun (WGS) entry which is preliminary data.</text>
</comment>
<dbReference type="AlphaFoldDB" id="A0A2V4ALW8"/>
<name>A0A2V4ALW8_9PSEU</name>
<dbReference type="EMBL" id="MASW01000006">
    <property type="protein sequence ID" value="PXY21291.1"/>
    <property type="molecule type" value="Genomic_DNA"/>
</dbReference>
<dbReference type="RefSeq" id="WP_112284530.1">
    <property type="nucleotide sequence ID" value="NZ_MASW01000006.1"/>
</dbReference>
<accession>A0A2V4ALW8</accession>